<protein>
    <submittedName>
        <fullName evidence="2">Uncharacterized protein</fullName>
    </submittedName>
</protein>
<dbReference type="EMBL" id="JAWDGP010003786">
    <property type="protein sequence ID" value="KAK3770787.1"/>
    <property type="molecule type" value="Genomic_DNA"/>
</dbReference>
<name>A0AAE0ZLS7_9GAST</name>
<dbReference type="AlphaFoldDB" id="A0AAE0ZLS7"/>
<feature type="region of interest" description="Disordered" evidence="1">
    <location>
        <begin position="1"/>
        <end position="67"/>
    </location>
</feature>
<evidence type="ECO:0000313" key="3">
    <source>
        <dbReference type="Proteomes" id="UP001283361"/>
    </source>
</evidence>
<accession>A0AAE0ZLS7</accession>
<keyword evidence="3" id="KW-1185">Reference proteome</keyword>
<sequence length="67" mass="7326">MEEERVGERSDTELDNESDVEMTGIEDDSETDTGSEGEMEAGFEPVPAAADDWSAEPANITLQNFVE</sequence>
<comment type="caution">
    <text evidence="2">The sequence shown here is derived from an EMBL/GenBank/DDBJ whole genome shotgun (WGS) entry which is preliminary data.</text>
</comment>
<reference evidence="2" key="1">
    <citation type="journal article" date="2023" name="G3 (Bethesda)">
        <title>A reference genome for the long-term kleptoplast-retaining sea slug Elysia crispata morphotype clarki.</title>
        <authorList>
            <person name="Eastman K.E."/>
            <person name="Pendleton A.L."/>
            <person name="Shaikh M.A."/>
            <person name="Suttiyut T."/>
            <person name="Ogas R."/>
            <person name="Tomko P."/>
            <person name="Gavelis G."/>
            <person name="Widhalm J.R."/>
            <person name="Wisecaver J.H."/>
        </authorList>
    </citation>
    <scope>NUCLEOTIDE SEQUENCE</scope>
    <source>
        <strain evidence="2">ECLA1</strain>
    </source>
</reference>
<feature type="compositionally biased region" description="Basic and acidic residues" evidence="1">
    <location>
        <begin position="1"/>
        <end position="12"/>
    </location>
</feature>
<evidence type="ECO:0000313" key="2">
    <source>
        <dbReference type="EMBL" id="KAK3770787.1"/>
    </source>
</evidence>
<gene>
    <name evidence="2" type="ORF">RRG08_036389</name>
</gene>
<proteinExistence type="predicted"/>
<evidence type="ECO:0000256" key="1">
    <source>
        <dbReference type="SAM" id="MobiDB-lite"/>
    </source>
</evidence>
<dbReference type="Proteomes" id="UP001283361">
    <property type="component" value="Unassembled WGS sequence"/>
</dbReference>
<feature type="compositionally biased region" description="Acidic residues" evidence="1">
    <location>
        <begin position="13"/>
        <end position="41"/>
    </location>
</feature>
<organism evidence="2 3">
    <name type="scientific">Elysia crispata</name>
    <name type="common">lettuce slug</name>
    <dbReference type="NCBI Taxonomy" id="231223"/>
    <lineage>
        <taxon>Eukaryota</taxon>
        <taxon>Metazoa</taxon>
        <taxon>Spiralia</taxon>
        <taxon>Lophotrochozoa</taxon>
        <taxon>Mollusca</taxon>
        <taxon>Gastropoda</taxon>
        <taxon>Heterobranchia</taxon>
        <taxon>Euthyneura</taxon>
        <taxon>Panpulmonata</taxon>
        <taxon>Sacoglossa</taxon>
        <taxon>Placobranchoidea</taxon>
        <taxon>Plakobranchidae</taxon>
        <taxon>Elysia</taxon>
    </lineage>
</organism>